<feature type="domain" description="HTH myb-type" evidence="2">
    <location>
        <begin position="2"/>
        <end position="57"/>
    </location>
</feature>
<accession>A0ABR2J1F3</accession>
<dbReference type="Proteomes" id="UP001470230">
    <property type="component" value="Unassembled WGS sequence"/>
</dbReference>
<protein>
    <recommendedName>
        <fullName evidence="5">Myb-like DNA-binding domain containing protein</fullName>
    </recommendedName>
</protein>
<proteinExistence type="predicted"/>
<dbReference type="PANTHER" id="PTHR45614">
    <property type="entry name" value="MYB PROTEIN-RELATED"/>
    <property type="match status" value="1"/>
</dbReference>
<keyword evidence="4" id="KW-1185">Reference proteome</keyword>
<reference evidence="3 4" key="1">
    <citation type="submission" date="2024-04" db="EMBL/GenBank/DDBJ databases">
        <title>Tritrichomonas musculus Genome.</title>
        <authorList>
            <person name="Alves-Ferreira E."/>
            <person name="Grigg M."/>
            <person name="Lorenzi H."/>
            <person name="Galac M."/>
        </authorList>
    </citation>
    <scope>NUCLEOTIDE SEQUENCE [LARGE SCALE GENOMIC DNA]</scope>
    <source>
        <strain evidence="3 4">EAF2021</strain>
    </source>
</reference>
<evidence type="ECO:0000259" key="2">
    <source>
        <dbReference type="PROSITE" id="PS51294"/>
    </source>
</evidence>
<dbReference type="CDD" id="cd00167">
    <property type="entry name" value="SANT"/>
    <property type="match status" value="2"/>
</dbReference>
<dbReference type="PROSITE" id="PS51294">
    <property type="entry name" value="HTH_MYB"/>
    <property type="match status" value="1"/>
</dbReference>
<feature type="domain" description="Myb-like" evidence="1">
    <location>
        <begin position="2"/>
        <end position="53"/>
    </location>
</feature>
<dbReference type="Gene3D" id="1.10.10.60">
    <property type="entry name" value="Homeodomain-like"/>
    <property type="match status" value="2"/>
</dbReference>
<dbReference type="SMART" id="SM00717">
    <property type="entry name" value="SANT"/>
    <property type="match status" value="2"/>
</dbReference>
<dbReference type="InterPro" id="IPR001005">
    <property type="entry name" value="SANT/Myb"/>
</dbReference>
<dbReference type="PANTHER" id="PTHR45614:SF69">
    <property type="entry name" value="CHROMOSOME UNDETERMINED SCAFFOLD_38, WHOLE GENOME SHOTGUN SEQUENCE"/>
    <property type="match status" value="1"/>
</dbReference>
<feature type="domain" description="Myb-like" evidence="1">
    <location>
        <begin position="54"/>
        <end position="104"/>
    </location>
</feature>
<dbReference type="InterPro" id="IPR017930">
    <property type="entry name" value="Myb_dom"/>
</dbReference>
<sequence>MNQQRSRMKFTELDDIKLIQMVNQMSRPDWKAISTSLQKWTPRQCRDRYNNYLSPKVQNKKWTKKEDQILLEKYSIFGPKWSFLTRFFCNRAAVNIKNHFAKISLKSISKKEKIQNDITKNILKNQNLQINDSSNNNSANSIENMIFNFDFEQDESPYSLDNDDYLLGISNEIINFMI</sequence>
<evidence type="ECO:0008006" key="5">
    <source>
        <dbReference type="Google" id="ProtNLM"/>
    </source>
</evidence>
<gene>
    <name evidence="3" type="ORF">M9Y10_007330</name>
</gene>
<name>A0ABR2J1F3_9EUKA</name>
<dbReference type="EMBL" id="JAPFFF010000013">
    <property type="protein sequence ID" value="KAK8871596.1"/>
    <property type="molecule type" value="Genomic_DNA"/>
</dbReference>
<dbReference type="SUPFAM" id="SSF46689">
    <property type="entry name" value="Homeodomain-like"/>
    <property type="match status" value="1"/>
</dbReference>
<dbReference type="Pfam" id="PF13921">
    <property type="entry name" value="Myb_DNA-bind_6"/>
    <property type="match status" value="1"/>
</dbReference>
<evidence type="ECO:0000313" key="3">
    <source>
        <dbReference type="EMBL" id="KAK8871596.1"/>
    </source>
</evidence>
<dbReference type="InterPro" id="IPR009057">
    <property type="entry name" value="Homeodomain-like_sf"/>
</dbReference>
<organism evidence="3 4">
    <name type="scientific">Tritrichomonas musculus</name>
    <dbReference type="NCBI Taxonomy" id="1915356"/>
    <lineage>
        <taxon>Eukaryota</taxon>
        <taxon>Metamonada</taxon>
        <taxon>Parabasalia</taxon>
        <taxon>Tritrichomonadida</taxon>
        <taxon>Tritrichomonadidae</taxon>
        <taxon>Tritrichomonas</taxon>
    </lineage>
</organism>
<comment type="caution">
    <text evidence="3">The sequence shown here is derived from an EMBL/GenBank/DDBJ whole genome shotgun (WGS) entry which is preliminary data.</text>
</comment>
<dbReference type="InterPro" id="IPR050560">
    <property type="entry name" value="MYB_TF"/>
</dbReference>
<evidence type="ECO:0000259" key="1">
    <source>
        <dbReference type="PROSITE" id="PS50090"/>
    </source>
</evidence>
<dbReference type="PROSITE" id="PS50090">
    <property type="entry name" value="MYB_LIKE"/>
    <property type="match status" value="2"/>
</dbReference>
<evidence type="ECO:0000313" key="4">
    <source>
        <dbReference type="Proteomes" id="UP001470230"/>
    </source>
</evidence>